<gene>
    <name evidence="3" type="ORF">FJZ47_05255</name>
</gene>
<dbReference type="GO" id="GO:0006313">
    <property type="term" value="P:DNA transposition"/>
    <property type="evidence" value="ECO:0007669"/>
    <property type="project" value="InterPro"/>
</dbReference>
<name>A0A938B1R4_UNCTE</name>
<dbReference type="AlphaFoldDB" id="A0A938B1R4"/>
<protein>
    <submittedName>
        <fullName evidence="3">Transposase</fullName>
    </submittedName>
</protein>
<sequence>MVVSATERWRALQRARLLACDHDHVLVTVPHDLHPLGLANVSVMPTLLFQAVRDTLGTLLAAPTDRGAQPGILAALHTWRPTLLLHPHGPCFVTGGGLTPEGAWQAVRHGCLLPVRVVMAVLRGKRLAAMRQGVARETLGLHAGVRLPPFLTLLNRLGHPRTTQWNVPIRERYAHGVGVVTSRARDLRGGPLTNARLVADDGHRVTCTWRPRAEEAPVAVTKASGPSHLASTRRGSRWRPSSPPTAHLDGGRLSPALAAACPAAPAPGGPVLRAVPADAGGGPDGLPYAPRPTTSRGARRPGLAGRVCAARRPAPGVLPHLRTARGLHGHHPTRGRATSVRAVRSMRIPPSGQPV</sequence>
<dbReference type="InterPro" id="IPR007069">
    <property type="entry name" value="Transposase_32"/>
</dbReference>
<proteinExistence type="predicted"/>
<dbReference type="GO" id="GO:0004803">
    <property type="term" value="F:transposase activity"/>
    <property type="evidence" value="ECO:0007669"/>
    <property type="project" value="InterPro"/>
</dbReference>
<feature type="non-terminal residue" evidence="3">
    <location>
        <position position="355"/>
    </location>
</feature>
<dbReference type="Pfam" id="PF04986">
    <property type="entry name" value="Y2_Tnp"/>
    <property type="match status" value="1"/>
</dbReference>
<dbReference type="Proteomes" id="UP000712673">
    <property type="component" value="Unassembled WGS sequence"/>
</dbReference>
<feature type="region of interest" description="Disordered" evidence="1">
    <location>
        <begin position="272"/>
        <end position="302"/>
    </location>
</feature>
<dbReference type="PANTHER" id="PTHR37023">
    <property type="entry name" value="TRANSPOSASE"/>
    <property type="match status" value="1"/>
</dbReference>
<evidence type="ECO:0000313" key="3">
    <source>
        <dbReference type="EMBL" id="MBM3223199.1"/>
    </source>
</evidence>
<comment type="caution">
    <text evidence="3">The sequence shown here is derived from an EMBL/GenBank/DDBJ whole genome shotgun (WGS) entry which is preliminary data.</text>
</comment>
<feature type="domain" description="Transposase IS801/IS1294" evidence="2">
    <location>
        <begin position="71"/>
        <end position="212"/>
    </location>
</feature>
<feature type="region of interest" description="Disordered" evidence="1">
    <location>
        <begin position="216"/>
        <end position="252"/>
    </location>
</feature>
<evidence type="ECO:0000313" key="4">
    <source>
        <dbReference type="Proteomes" id="UP000712673"/>
    </source>
</evidence>
<evidence type="ECO:0000256" key="1">
    <source>
        <dbReference type="SAM" id="MobiDB-lite"/>
    </source>
</evidence>
<evidence type="ECO:0000259" key="2">
    <source>
        <dbReference type="Pfam" id="PF04986"/>
    </source>
</evidence>
<dbReference type="PANTHER" id="PTHR37023:SF1">
    <property type="entry name" value="ISSOD25 TRANSPOSASE TNPA_ISSOD25"/>
    <property type="match status" value="1"/>
</dbReference>
<reference evidence="3" key="1">
    <citation type="submission" date="2019-03" db="EMBL/GenBank/DDBJ databases">
        <title>Lake Tanganyika Metagenome-Assembled Genomes (MAGs).</title>
        <authorList>
            <person name="Tran P."/>
        </authorList>
    </citation>
    <scope>NUCLEOTIDE SEQUENCE</scope>
    <source>
        <strain evidence="3">K_DeepCast_65m_m2_066</strain>
    </source>
</reference>
<feature type="compositionally biased region" description="Basic residues" evidence="1">
    <location>
        <begin position="322"/>
        <end position="334"/>
    </location>
</feature>
<organism evidence="3 4">
    <name type="scientific">Tectimicrobiota bacterium</name>
    <dbReference type="NCBI Taxonomy" id="2528274"/>
    <lineage>
        <taxon>Bacteria</taxon>
        <taxon>Pseudomonadati</taxon>
        <taxon>Nitrospinota/Tectimicrobiota group</taxon>
        <taxon>Candidatus Tectimicrobiota</taxon>
    </lineage>
</organism>
<accession>A0A938B1R4</accession>
<dbReference type="EMBL" id="VGLS01000109">
    <property type="protein sequence ID" value="MBM3223199.1"/>
    <property type="molecule type" value="Genomic_DNA"/>
</dbReference>
<feature type="region of interest" description="Disordered" evidence="1">
    <location>
        <begin position="320"/>
        <end position="339"/>
    </location>
</feature>
<dbReference type="GO" id="GO:0003677">
    <property type="term" value="F:DNA binding"/>
    <property type="evidence" value="ECO:0007669"/>
    <property type="project" value="InterPro"/>
</dbReference>